<evidence type="ECO:0000256" key="8">
    <source>
        <dbReference type="ARBA" id="ARBA00023136"/>
    </source>
</evidence>
<evidence type="ECO:0000256" key="5">
    <source>
        <dbReference type="ARBA" id="ARBA00022519"/>
    </source>
</evidence>
<keyword evidence="7 9" id="KW-1133">Transmembrane helix</keyword>
<comment type="subcellular location">
    <subcellularLocation>
        <location evidence="1">Cell inner membrane</location>
        <topology evidence="1">Multi-pass membrane protein</topology>
    </subcellularLocation>
</comment>
<evidence type="ECO:0000256" key="3">
    <source>
        <dbReference type="ARBA" id="ARBA00022448"/>
    </source>
</evidence>
<keyword evidence="11" id="KW-1185">Reference proteome</keyword>
<dbReference type="PANTHER" id="PTHR33529:SF7">
    <property type="entry name" value="LIPOPOLYSACCHARIDE EXPORT SYSTEM PERMEASE PROTEIN LPTF"/>
    <property type="match status" value="1"/>
</dbReference>
<evidence type="ECO:0000256" key="9">
    <source>
        <dbReference type="SAM" id="Phobius"/>
    </source>
</evidence>
<dbReference type="GO" id="GO:0055085">
    <property type="term" value="P:transmembrane transport"/>
    <property type="evidence" value="ECO:0007669"/>
    <property type="project" value="InterPro"/>
</dbReference>
<evidence type="ECO:0000313" key="11">
    <source>
        <dbReference type="Proteomes" id="UP000268908"/>
    </source>
</evidence>
<dbReference type="InterPro" id="IPR030922">
    <property type="entry name" value="LptF"/>
</dbReference>
<keyword evidence="5" id="KW-0997">Cell inner membrane</keyword>
<feature type="transmembrane region" description="Helical" evidence="9">
    <location>
        <begin position="101"/>
        <end position="117"/>
    </location>
</feature>
<evidence type="ECO:0000256" key="1">
    <source>
        <dbReference type="ARBA" id="ARBA00004429"/>
    </source>
</evidence>
<reference evidence="10 11" key="1">
    <citation type="submission" date="2018-10" db="EMBL/GenBank/DDBJ databases">
        <title>Genomic Encyclopedia of Type Strains, Phase IV (KMG-IV): sequencing the most valuable type-strain genomes for metagenomic binning, comparative biology and taxonomic classification.</title>
        <authorList>
            <person name="Goeker M."/>
        </authorList>
    </citation>
    <scope>NUCLEOTIDE SEQUENCE [LARGE SCALE GENOMIC DNA]</scope>
    <source>
        <strain evidence="10 11">DSM 26916</strain>
    </source>
</reference>
<dbReference type="NCBIfam" id="TIGR04407">
    <property type="entry name" value="LptF_YjgP"/>
    <property type="match status" value="1"/>
</dbReference>
<protein>
    <recommendedName>
        <fullName evidence="2">Lipopolysaccharide export system permease protein LptF</fullName>
    </recommendedName>
</protein>
<evidence type="ECO:0000256" key="6">
    <source>
        <dbReference type="ARBA" id="ARBA00022692"/>
    </source>
</evidence>
<keyword evidence="4" id="KW-1003">Cell membrane</keyword>
<organism evidence="10 11">
    <name type="scientific">Sulfurisoma sediminicola</name>
    <dbReference type="NCBI Taxonomy" id="1381557"/>
    <lineage>
        <taxon>Bacteria</taxon>
        <taxon>Pseudomonadati</taxon>
        <taxon>Pseudomonadota</taxon>
        <taxon>Betaproteobacteria</taxon>
        <taxon>Nitrosomonadales</taxon>
        <taxon>Sterolibacteriaceae</taxon>
        <taxon>Sulfurisoma</taxon>
    </lineage>
</organism>
<dbReference type="PANTHER" id="PTHR33529">
    <property type="entry name" value="SLR0882 PROTEIN-RELATED"/>
    <property type="match status" value="1"/>
</dbReference>
<dbReference type="Pfam" id="PF03739">
    <property type="entry name" value="LptF_LptG"/>
    <property type="match status" value="1"/>
</dbReference>
<accession>A0A497XAN8</accession>
<feature type="transmembrane region" description="Helical" evidence="9">
    <location>
        <begin position="74"/>
        <end position="94"/>
    </location>
</feature>
<gene>
    <name evidence="10" type="ORF">DFR35_2254</name>
</gene>
<sequence length="377" mass="41525">MNASGQLSPVFLSNVKARMIFRRAAQREFTQNAVAVFVALFAILLTTQLIRLLGDAAGGSVAPEAVVALMGFNALNYLSILLSLTLFISVLLALSRAYRDSEMAVWLSSGVSLVAWVGPVLRFALPLVAVIAVFSLVLAPWALNKSAEYRTRMDQRDDAARVTPGAFKESGTAERVFFVEGGAGADGRVRNIFISTVQHGRIGVMAAAEGFSETHANGDRFLVLGKGRRYEGTPGTTEYRVMEFDRYAVRTESRELRGVAKTPKHLSTLELLQQRQPDHLAELLWRVGIPLSALNLALLAIPLSFANPRGGRTNNLVFALLTYLIYSNLLSVSQAWVIQGTISFGVGVWAIHVFMFFALLLLFSRRVMVFSWGRLWR</sequence>
<dbReference type="RefSeq" id="WP_243642552.1">
    <property type="nucleotide sequence ID" value="NZ_BHVV01000003.1"/>
</dbReference>
<keyword evidence="6 9" id="KW-0812">Transmembrane</keyword>
<feature type="transmembrane region" description="Helical" evidence="9">
    <location>
        <begin position="123"/>
        <end position="143"/>
    </location>
</feature>
<dbReference type="InterPro" id="IPR005495">
    <property type="entry name" value="LptG/LptF_permease"/>
</dbReference>
<evidence type="ECO:0000313" key="10">
    <source>
        <dbReference type="EMBL" id="RLJ63624.1"/>
    </source>
</evidence>
<comment type="caution">
    <text evidence="10">The sequence shown here is derived from an EMBL/GenBank/DDBJ whole genome shotgun (WGS) entry which is preliminary data.</text>
</comment>
<evidence type="ECO:0000256" key="2">
    <source>
        <dbReference type="ARBA" id="ARBA00014213"/>
    </source>
</evidence>
<name>A0A497XAN8_9PROT</name>
<evidence type="ECO:0000256" key="4">
    <source>
        <dbReference type="ARBA" id="ARBA00022475"/>
    </source>
</evidence>
<feature type="transmembrane region" description="Helical" evidence="9">
    <location>
        <begin position="32"/>
        <end position="54"/>
    </location>
</feature>
<evidence type="ECO:0000256" key="7">
    <source>
        <dbReference type="ARBA" id="ARBA00022989"/>
    </source>
</evidence>
<feature type="transmembrane region" description="Helical" evidence="9">
    <location>
        <begin position="317"/>
        <end position="337"/>
    </location>
</feature>
<keyword evidence="3" id="KW-0813">Transport</keyword>
<dbReference type="GO" id="GO:0015920">
    <property type="term" value="P:lipopolysaccharide transport"/>
    <property type="evidence" value="ECO:0007669"/>
    <property type="project" value="TreeGrafter"/>
</dbReference>
<keyword evidence="8 9" id="KW-0472">Membrane</keyword>
<dbReference type="AlphaFoldDB" id="A0A497XAN8"/>
<proteinExistence type="predicted"/>
<feature type="transmembrane region" description="Helical" evidence="9">
    <location>
        <begin position="344"/>
        <end position="363"/>
    </location>
</feature>
<dbReference type="Proteomes" id="UP000268908">
    <property type="component" value="Unassembled WGS sequence"/>
</dbReference>
<dbReference type="EMBL" id="RCCI01000006">
    <property type="protein sequence ID" value="RLJ63624.1"/>
    <property type="molecule type" value="Genomic_DNA"/>
</dbReference>
<dbReference type="GO" id="GO:0043190">
    <property type="term" value="C:ATP-binding cassette (ABC) transporter complex"/>
    <property type="evidence" value="ECO:0007669"/>
    <property type="project" value="InterPro"/>
</dbReference>